<evidence type="ECO:0000256" key="2">
    <source>
        <dbReference type="PROSITE-ProRule" id="PRU00176"/>
    </source>
</evidence>
<dbReference type="OrthoDB" id="339151at2759"/>
<feature type="domain" description="NTF2" evidence="5">
    <location>
        <begin position="17"/>
        <end position="133"/>
    </location>
</feature>
<gene>
    <name evidence="6" type="ORF">CDL15_Pgr009532</name>
    <name evidence="7" type="ORF">CRG98_035156</name>
</gene>
<evidence type="ECO:0000259" key="5">
    <source>
        <dbReference type="PROSITE" id="PS50177"/>
    </source>
</evidence>
<dbReference type="AlphaFoldDB" id="A0A218WTN7"/>
<dbReference type="EMBL" id="PGOL01002894">
    <property type="protein sequence ID" value="PKI44424.1"/>
    <property type="molecule type" value="Genomic_DNA"/>
</dbReference>
<protein>
    <submittedName>
        <fullName evidence="6">Uncharacterized protein</fullName>
    </submittedName>
</protein>
<dbReference type="PROSITE" id="PS50102">
    <property type="entry name" value="RRM"/>
    <property type="match status" value="1"/>
</dbReference>
<evidence type="ECO:0000313" key="7">
    <source>
        <dbReference type="EMBL" id="PKI44424.1"/>
    </source>
</evidence>
<dbReference type="STRING" id="22663.A0A218WTN7"/>
<dbReference type="GO" id="GO:0003729">
    <property type="term" value="F:mRNA binding"/>
    <property type="evidence" value="ECO:0007669"/>
    <property type="project" value="TreeGrafter"/>
</dbReference>
<dbReference type="InterPro" id="IPR012677">
    <property type="entry name" value="Nucleotide-bd_a/b_plait_sf"/>
</dbReference>
<dbReference type="EMBL" id="MTKT01003224">
    <property type="protein sequence ID" value="OWM75888.1"/>
    <property type="molecule type" value="Genomic_DNA"/>
</dbReference>
<dbReference type="GO" id="GO:1990904">
    <property type="term" value="C:ribonucleoprotein complex"/>
    <property type="evidence" value="ECO:0007669"/>
    <property type="project" value="TreeGrafter"/>
</dbReference>
<dbReference type="PROSITE" id="PS50177">
    <property type="entry name" value="NTF2_DOMAIN"/>
    <property type="match status" value="1"/>
</dbReference>
<feature type="compositionally biased region" description="Basic and acidic residues" evidence="3">
    <location>
        <begin position="406"/>
        <end position="418"/>
    </location>
</feature>
<accession>A0A218WTN7</accession>
<dbReference type="Gene3D" id="3.30.70.330">
    <property type="match status" value="1"/>
</dbReference>
<keyword evidence="9" id="KW-1185">Reference proteome</keyword>
<sequence>MAAQANGHPAEPDPMEVGNAFVKQYYPMLISSPDHVHKFYREGSEVSRPGPNGEMTSVTTMQAINEKILSLKYDKYKAEIATADAQASFEGGVSVLVTGILTGEDAVRRMFTQFFFLAPQDTGYYVLNDMFRYVEGISATPISILPSGDIVEAPEAPAIPEPEVCEKSAVENVPVPVPVKEDLPNGKESTSVVEHGKDPVTVKEIVIESPAESSPNDASYPATVASPPVVQGDGTKKSFASIVNALKNNSAPFHVRASPVKVVEKPRAPAAAPEAPVQPIPNGNSAAEKISSPAVKRHSIFVGNLPLDATPAQLEGAFKKFGAIKRNGIQVRSSKGSCYGFVEFESESSVRAALEESSILIGHRTAHIEEQKNDGGDKGRAPQGRGGFRNDNFRGRGNYNGSRGYGRNEFDKKFEYRNGRNGGAYNREYQNSSGRTPRQVVKE</sequence>
<feature type="region of interest" description="Disordered" evidence="3">
    <location>
        <begin position="210"/>
        <end position="229"/>
    </location>
</feature>
<proteinExistence type="predicted"/>
<feature type="compositionally biased region" description="Basic and acidic residues" evidence="3">
    <location>
        <begin position="367"/>
        <end position="380"/>
    </location>
</feature>
<dbReference type="InterPro" id="IPR000504">
    <property type="entry name" value="RRM_dom"/>
</dbReference>
<reference evidence="8" key="1">
    <citation type="journal article" date="2017" name="Plant J.">
        <title>The pomegranate (Punica granatum L.) genome and the genomics of punicalagin biosynthesis.</title>
        <authorList>
            <person name="Qin G."/>
            <person name="Xu C."/>
            <person name="Ming R."/>
            <person name="Tang H."/>
            <person name="Guyot R."/>
            <person name="Kramer E.M."/>
            <person name="Hu Y."/>
            <person name="Yi X."/>
            <person name="Qi Y."/>
            <person name="Xu X."/>
            <person name="Gao Z."/>
            <person name="Pan H."/>
            <person name="Jian J."/>
            <person name="Tian Y."/>
            <person name="Yue Z."/>
            <person name="Xu Y."/>
        </authorList>
    </citation>
    <scope>NUCLEOTIDE SEQUENCE [LARGE SCALE GENOMIC DNA]</scope>
    <source>
        <strain evidence="8">cv. Dabenzi</strain>
    </source>
</reference>
<dbReference type="PANTHER" id="PTHR10693">
    <property type="entry name" value="RAS GTPASE-ACTIVATING PROTEIN-BINDING PROTEIN"/>
    <property type="match status" value="1"/>
</dbReference>
<evidence type="ECO:0000259" key="4">
    <source>
        <dbReference type="PROSITE" id="PS50102"/>
    </source>
</evidence>
<dbReference type="GO" id="GO:0005829">
    <property type="term" value="C:cytosol"/>
    <property type="evidence" value="ECO:0007669"/>
    <property type="project" value="TreeGrafter"/>
</dbReference>
<dbReference type="InterPro" id="IPR039539">
    <property type="entry name" value="Ras_GTPase_bind_prot"/>
</dbReference>
<feature type="domain" description="RRM" evidence="4">
    <location>
        <begin position="298"/>
        <end position="373"/>
    </location>
</feature>
<dbReference type="GeneID" id="116211605"/>
<dbReference type="Proteomes" id="UP000233551">
    <property type="component" value="Unassembled WGS sequence"/>
</dbReference>
<reference evidence="6" key="2">
    <citation type="submission" date="2017-06" db="EMBL/GenBank/DDBJ databases">
        <title>The pomegranate genome and the genomics of punicalagin biosynthesis.</title>
        <authorList>
            <person name="Xu C."/>
        </authorList>
    </citation>
    <scope>NUCLEOTIDE SEQUENCE [LARGE SCALE GENOMIC DNA]</scope>
    <source>
        <tissue evidence="6">Fresh leaf</tissue>
    </source>
</reference>
<evidence type="ECO:0000313" key="8">
    <source>
        <dbReference type="Proteomes" id="UP000197138"/>
    </source>
</evidence>
<dbReference type="Pfam" id="PF02136">
    <property type="entry name" value="NTF2"/>
    <property type="match status" value="1"/>
</dbReference>
<evidence type="ECO:0000256" key="3">
    <source>
        <dbReference type="SAM" id="MobiDB-lite"/>
    </source>
</evidence>
<dbReference type="Gene3D" id="3.10.450.50">
    <property type="match status" value="1"/>
</dbReference>
<dbReference type="CDD" id="cd00780">
    <property type="entry name" value="NTF2"/>
    <property type="match status" value="1"/>
</dbReference>
<comment type="caution">
    <text evidence="6">The sequence shown here is derived from an EMBL/GenBank/DDBJ whole genome shotgun (WGS) entry which is preliminary data.</text>
</comment>
<keyword evidence="1 2" id="KW-0694">RNA-binding</keyword>
<dbReference type="InterPro" id="IPR032710">
    <property type="entry name" value="NTF2-like_dom_sf"/>
</dbReference>
<feature type="region of interest" description="Disordered" evidence="3">
    <location>
        <begin position="367"/>
        <end position="443"/>
    </location>
</feature>
<dbReference type="InterPro" id="IPR018222">
    <property type="entry name" value="Nuclear_transport_factor_2_euk"/>
</dbReference>
<evidence type="ECO:0000313" key="6">
    <source>
        <dbReference type="EMBL" id="OWM75888.1"/>
    </source>
</evidence>
<dbReference type="Proteomes" id="UP000197138">
    <property type="component" value="Unassembled WGS sequence"/>
</dbReference>
<dbReference type="PANTHER" id="PTHR10693:SF45">
    <property type="entry name" value="NUCLEAR TRANSPORT FACTOR 2 (NTF2) FAMILY PROTEIN WITH RNA BINDING (RRM-RBD-RNP MOTIFS) DOMAIN-CONTAINING PROTEIN"/>
    <property type="match status" value="1"/>
</dbReference>
<dbReference type="Pfam" id="PF00076">
    <property type="entry name" value="RRM_1"/>
    <property type="match status" value="1"/>
</dbReference>
<evidence type="ECO:0000256" key="1">
    <source>
        <dbReference type="ARBA" id="ARBA00022884"/>
    </source>
</evidence>
<organism evidence="6 8">
    <name type="scientific">Punica granatum</name>
    <name type="common">Pomegranate</name>
    <dbReference type="NCBI Taxonomy" id="22663"/>
    <lineage>
        <taxon>Eukaryota</taxon>
        <taxon>Viridiplantae</taxon>
        <taxon>Streptophyta</taxon>
        <taxon>Embryophyta</taxon>
        <taxon>Tracheophyta</taxon>
        <taxon>Spermatophyta</taxon>
        <taxon>Magnoliopsida</taxon>
        <taxon>eudicotyledons</taxon>
        <taxon>Gunneridae</taxon>
        <taxon>Pentapetalae</taxon>
        <taxon>rosids</taxon>
        <taxon>malvids</taxon>
        <taxon>Myrtales</taxon>
        <taxon>Lythraceae</taxon>
        <taxon>Punica</taxon>
    </lineage>
</organism>
<reference evidence="7 9" key="3">
    <citation type="submission" date="2017-11" db="EMBL/GenBank/DDBJ databases">
        <title>De-novo sequencing of pomegranate (Punica granatum L.) genome.</title>
        <authorList>
            <person name="Akparov Z."/>
            <person name="Amiraslanov A."/>
            <person name="Hajiyeva S."/>
            <person name="Abbasov M."/>
            <person name="Kaur K."/>
            <person name="Hamwieh A."/>
            <person name="Solovyev V."/>
            <person name="Salamov A."/>
            <person name="Braich B."/>
            <person name="Kosarev P."/>
            <person name="Mahmoud A."/>
            <person name="Hajiyev E."/>
            <person name="Babayeva S."/>
            <person name="Izzatullayeva V."/>
            <person name="Mammadov A."/>
            <person name="Mammadov A."/>
            <person name="Sharifova S."/>
            <person name="Ojaghi J."/>
            <person name="Eynullazada K."/>
            <person name="Bayramov B."/>
            <person name="Abdulazimova A."/>
            <person name="Shahmuradov I."/>
        </authorList>
    </citation>
    <scope>NUCLEOTIDE SEQUENCE [LARGE SCALE GENOMIC DNA]</scope>
    <source>
        <strain evidence="7">AG2017</strain>
        <strain evidence="9">cv. AG2017</strain>
        <tissue evidence="7">Leaf</tissue>
    </source>
</reference>
<name>A0A218WTN7_PUNGR</name>
<dbReference type="SMART" id="SM00360">
    <property type="entry name" value="RRM"/>
    <property type="match status" value="1"/>
</dbReference>
<dbReference type="CDD" id="cd00590">
    <property type="entry name" value="RRM_SF"/>
    <property type="match status" value="1"/>
</dbReference>
<dbReference type="InterPro" id="IPR002075">
    <property type="entry name" value="NTF2_dom"/>
</dbReference>
<dbReference type="FunFam" id="3.10.450.50:FF:000003">
    <property type="entry name" value="Nuclear transport factor 2 family protein"/>
    <property type="match status" value="1"/>
</dbReference>
<dbReference type="SUPFAM" id="SSF54928">
    <property type="entry name" value="RNA-binding domain, RBD"/>
    <property type="match status" value="1"/>
</dbReference>
<dbReference type="InterPro" id="IPR035979">
    <property type="entry name" value="RBD_domain_sf"/>
</dbReference>
<dbReference type="SUPFAM" id="SSF54427">
    <property type="entry name" value="NTF2-like"/>
    <property type="match status" value="1"/>
</dbReference>
<evidence type="ECO:0000313" key="9">
    <source>
        <dbReference type="Proteomes" id="UP000233551"/>
    </source>
</evidence>
<feature type="compositionally biased region" description="Low complexity" evidence="3">
    <location>
        <begin position="395"/>
        <end position="405"/>
    </location>
</feature>